<sequence length="870" mass="92271">MTVGKGSLLMASRLRIFLVLGSLWGSQSFDLDPCSSKPGAQSACVGQVGGSAVACWTRSVGVSWACWSAASVPAWAFNALRANAACQSMTDGLGQRSFGGACTFLPPGPRLAAAALPPTLRSWAESYQLAAVTLQQMTLEEKQQILHGIGWDGPTFALLPGYYVGNTLPVPRLGLPSLNMQDAADGFRLYWHDMLDTGTCWPSLLAMAATWDQDAVRDFAVALGEEFAGKGANAILGPSVNVHRVARNGRNFEYISGEDPHLGAKLTTAYVEGVQSQGVFAVVKHFAFNEQETNRNTQSSNVDQKTAWNLYYPPFQAAVDAGVAAFMCSYNKVNGVYACSNGDLLNRDLKQRMGFQGFVQSDWWAAHEISLGQGLDQEMPGTQNLWSVENLSAQNPQLVDDAARRVLAVMYKFDLPDTTKCAPMNCSAYLRANVTSAAHRSLSGSLAAESVVMLKNSDSVLPLSAANVKTIAIIGSAAAAPVYDPDGQGQGQGDWWRGDYYSGGGSGHVVASGVVTPLDGIRRQAQELGIKVVVPLDSSVAEALNVAYLADVVIVVTGTTAGESRDRESLHLDDGADDLIAAVVKQGKPTVVLMQVPGAIVMPWRDSVAAILVLFFGGEETGNAWASVLFGDRAPTGRLPLMMPESEADTIPPSSSLSVPYTEGLKTSYRNPLFKAAFPFGHGLTYTSFEYGAAEGGNCSVGAPEASEALQCIHLNVSNTGSRPGRTVVQAYVELPPEAGYETPVLRSFQKTGIIMPGSSQHILLSFSARELSFYDPGITGWQLPATVTAHIGESSQDIRQKVLLKVPGGGIIHPAEVPGFLLPAALIVLAIALIAGLVCGLQKRSSQGQGACSAFDSTGSEVEMLPLQH</sequence>
<dbReference type="PRINTS" id="PR00133">
    <property type="entry name" value="GLHYDRLASE3"/>
</dbReference>
<evidence type="ECO:0000256" key="13">
    <source>
        <dbReference type="ARBA" id="ARBA00041808"/>
    </source>
</evidence>
<evidence type="ECO:0000256" key="9">
    <source>
        <dbReference type="ARBA" id="ARBA00024983"/>
    </source>
</evidence>
<dbReference type="AlphaFoldDB" id="A0A813ENS4"/>
<evidence type="ECO:0000256" key="2">
    <source>
        <dbReference type="ARBA" id="ARBA00004613"/>
    </source>
</evidence>
<dbReference type="OMA" id="PIVQGGH"/>
<reference evidence="17" key="1">
    <citation type="submission" date="2021-02" db="EMBL/GenBank/DDBJ databases">
        <authorList>
            <person name="Dougan E. K."/>
            <person name="Rhodes N."/>
            <person name="Thang M."/>
            <person name="Chan C."/>
        </authorList>
    </citation>
    <scope>NUCLEOTIDE SEQUENCE</scope>
</reference>
<evidence type="ECO:0000256" key="6">
    <source>
        <dbReference type="ARBA" id="ARBA00022729"/>
    </source>
</evidence>
<dbReference type="GO" id="GO:0008422">
    <property type="term" value="F:beta-glucosidase activity"/>
    <property type="evidence" value="ECO:0007669"/>
    <property type="project" value="UniProtKB-EC"/>
</dbReference>
<keyword evidence="7" id="KW-0378">Hydrolase</keyword>
<evidence type="ECO:0000256" key="3">
    <source>
        <dbReference type="ARBA" id="ARBA00005336"/>
    </source>
</evidence>
<organism evidence="17 18">
    <name type="scientific">Polarella glacialis</name>
    <name type="common">Dinoflagellate</name>
    <dbReference type="NCBI Taxonomy" id="89957"/>
    <lineage>
        <taxon>Eukaryota</taxon>
        <taxon>Sar</taxon>
        <taxon>Alveolata</taxon>
        <taxon>Dinophyceae</taxon>
        <taxon>Suessiales</taxon>
        <taxon>Suessiaceae</taxon>
        <taxon>Polarella</taxon>
    </lineage>
</organism>
<keyword evidence="14" id="KW-0812">Transmembrane</keyword>
<comment type="catalytic activity">
    <reaction evidence="1">
        <text>Hydrolysis of terminal, non-reducing beta-D-glucosyl residues with release of beta-D-glucose.</text>
        <dbReference type="EC" id="3.2.1.21"/>
    </reaction>
</comment>
<proteinExistence type="inferred from homology"/>
<dbReference type="OrthoDB" id="416222at2759"/>
<keyword evidence="18" id="KW-1185">Reference proteome</keyword>
<keyword evidence="5" id="KW-0964">Secreted</keyword>
<evidence type="ECO:0000256" key="1">
    <source>
        <dbReference type="ARBA" id="ARBA00000448"/>
    </source>
</evidence>
<comment type="subcellular location">
    <subcellularLocation>
        <location evidence="2">Secreted</location>
    </subcellularLocation>
</comment>
<dbReference type="InterPro" id="IPR036962">
    <property type="entry name" value="Glyco_hydro_3_N_sf"/>
</dbReference>
<feature type="transmembrane region" description="Helical" evidence="14">
    <location>
        <begin position="821"/>
        <end position="842"/>
    </location>
</feature>
<protein>
    <recommendedName>
        <fullName evidence="10">Probable beta-glucosidase G</fullName>
        <ecNumber evidence="4">3.2.1.21</ecNumber>
    </recommendedName>
    <alternativeName>
        <fullName evidence="11">Beta-D-glucoside glucohydrolase G</fullName>
    </alternativeName>
    <alternativeName>
        <fullName evidence="12">Cellobiase G</fullName>
    </alternativeName>
    <alternativeName>
        <fullName evidence="13">Gentiobiase G</fullName>
    </alternativeName>
</protein>
<dbReference type="InterPro" id="IPR001764">
    <property type="entry name" value="Glyco_hydro_3_N"/>
</dbReference>
<dbReference type="InterPro" id="IPR026891">
    <property type="entry name" value="Fn3-like"/>
</dbReference>
<evidence type="ECO:0000256" key="15">
    <source>
        <dbReference type="SAM" id="SignalP"/>
    </source>
</evidence>
<comment type="similarity">
    <text evidence="3">Belongs to the glycosyl hydrolase 3 family.</text>
</comment>
<keyword evidence="14" id="KW-1133">Transmembrane helix</keyword>
<gene>
    <name evidence="17" type="ORF">PGLA1383_LOCUS21888</name>
</gene>
<keyword evidence="6 15" id="KW-0732">Signal</keyword>
<evidence type="ECO:0000256" key="7">
    <source>
        <dbReference type="ARBA" id="ARBA00022801"/>
    </source>
</evidence>
<dbReference type="SUPFAM" id="SSF52279">
    <property type="entry name" value="Beta-D-glucan exohydrolase, C-terminal domain"/>
    <property type="match status" value="1"/>
</dbReference>
<dbReference type="InterPro" id="IPR002772">
    <property type="entry name" value="Glyco_hydro_3_C"/>
</dbReference>
<dbReference type="InterPro" id="IPR013783">
    <property type="entry name" value="Ig-like_fold"/>
</dbReference>
<evidence type="ECO:0000256" key="14">
    <source>
        <dbReference type="SAM" id="Phobius"/>
    </source>
</evidence>
<dbReference type="GO" id="GO:0005576">
    <property type="term" value="C:extracellular region"/>
    <property type="evidence" value="ECO:0007669"/>
    <property type="project" value="UniProtKB-SubCell"/>
</dbReference>
<dbReference type="PANTHER" id="PTHR42715:SF12">
    <property type="entry name" value="BETA-GLUCOSIDASE G-RELATED"/>
    <property type="match status" value="1"/>
</dbReference>
<feature type="chain" id="PRO_5032714995" description="Probable beta-glucosidase G" evidence="15">
    <location>
        <begin position="29"/>
        <end position="870"/>
    </location>
</feature>
<dbReference type="PANTHER" id="PTHR42715">
    <property type="entry name" value="BETA-GLUCOSIDASE"/>
    <property type="match status" value="1"/>
</dbReference>
<name>A0A813ENS4_POLGL</name>
<dbReference type="InterPro" id="IPR036881">
    <property type="entry name" value="Glyco_hydro_3_C_sf"/>
</dbReference>
<evidence type="ECO:0000313" key="18">
    <source>
        <dbReference type="Proteomes" id="UP000654075"/>
    </source>
</evidence>
<dbReference type="GO" id="GO:0009251">
    <property type="term" value="P:glucan catabolic process"/>
    <property type="evidence" value="ECO:0007669"/>
    <property type="project" value="TreeGrafter"/>
</dbReference>
<evidence type="ECO:0000256" key="10">
    <source>
        <dbReference type="ARBA" id="ARBA00039579"/>
    </source>
</evidence>
<dbReference type="Proteomes" id="UP000654075">
    <property type="component" value="Unassembled WGS sequence"/>
</dbReference>
<evidence type="ECO:0000256" key="12">
    <source>
        <dbReference type="ARBA" id="ARBA00041601"/>
    </source>
</evidence>
<evidence type="ECO:0000256" key="8">
    <source>
        <dbReference type="ARBA" id="ARBA00023295"/>
    </source>
</evidence>
<dbReference type="Pfam" id="PF00933">
    <property type="entry name" value="Glyco_hydro_3"/>
    <property type="match status" value="1"/>
</dbReference>
<dbReference type="EC" id="3.2.1.21" evidence="4"/>
<feature type="domain" description="Fibronectin type III-like" evidence="16">
    <location>
        <begin position="727"/>
        <end position="796"/>
    </location>
</feature>
<dbReference type="Gene3D" id="2.60.40.10">
    <property type="entry name" value="Immunoglobulins"/>
    <property type="match status" value="1"/>
</dbReference>
<dbReference type="SUPFAM" id="SSF51445">
    <property type="entry name" value="(Trans)glycosidases"/>
    <property type="match status" value="1"/>
</dbReference>
<dbReference type="SMART" id="SM01217">
    <property type="entry name" value="Fn3_like"/>
    <property type="match status" value="1"/>
</dbReference>
<evidence type="ECO:0000256" key="11">
    <source>
        <dbReference type="ARBA" id="ARBA00041276"/>
    </source>
</evidence>
<comment type="caution">
    <text evidence="17">The sequence shown here is derived from an EMBL/GenBank/DDBJ whole genome shotgun (WGS) entry which is preliminary data.</text>
</comment>
<dbReference type="EMBL" id="CAJNNV010015636">
    <property type="protein sequence ID" value="CAE8603682.1"/>
    <property type="molecule type" value="Genomic_DNA"/>
</dbReference>
<accession>A0A813ENS4</accession>
<evidence type="ECO:0000313" key="17">
    <source>
        <dbReference type="EMBL" id="CAE8603682.1"/>
    </source>
</evidence>
<dbReference type="Gene3D" id="3.40.50.1700">
    <property type="entry name" value="Glycoside hydrolase family 3 C-terminal domain"/>
    <property type="match status" value="1"/>
</dbReference>
<evidence type="ECO:0000256" key="4">
    <source>
        <dbReference type="ARBA" id="ARBA00012744"/>
    </source>
</evidence>
<dbReference type="Pfam" id="PF01915">
    <property type="entry name" value="Glyco_hydro_3_C"/>
    <property type="match status" value="1"/>
</dbReference>
<evidence type="ECO:0000256" key="5">
    <source>
        <dbReference type="ARBA" id="ARBA00022525"/>
    </source>
</evidence>
<keyword evidence="14" id="KW-0472">Membrane</keyword>
<comment type="function">
    <text evidence="9">Beta-glucosidases are one of a number of cellulolytic enzymes involved in the degradation of cellulosic biomass. Catalyzes the last step releasing glucose from the inhibitory cellobiose.</text>
</comment>
<dbReference type="InterPro" id="IPR017853">
    <property type="entry name" value="GH"/>
</dbReference>
<dbReference type="InterPro" id="IPR050288">
    <property type="entry name" value="Cellulose_deg_GH3"/>
</dbReference>
<dbReference type="Gene3D" id="3.20.20.300">
    <property type="entry name" value="Glycoside hydrolase, family 3, N-terminal domain"/>
    <property type="match status" value="1"/>
</dbReference>
<evidence type="ECO:0000259" key="16">
    <source>
        <dbReference type="SMART" id="SM01217"/>
    </source>
</evidence>
<keyword evidence="8" id="KW-0326">Glycosidase</keyword>
<dbReference type="Pfam" id="PF14310">
    <property type="entry name" value="Fn3-like"/>
    <property type="match status" value="1"/>
</dbReference>
<feature type="signal peptide" evidence="15">
    <location>
        <begin position="1"/>
        <end position="28"/>
    </location>
</feature>